<evidence type="ECO:0000313" key="3">
    <source>
        <dbReference type="Proteomes" id="UP001324993"/>
    </source>
</evidence>
<evidence type="ECO:0000259" key="1">
    <source>
        <dbReference type="Pfam" id="PF13472"/>
    </source>
</evidence>
<dbReference type="InterPro" id="IPR036514">
    <property type="entry name" value="SGNH_hydro_sf"/>
</dbReference>
<feature type="domain" description="SGNH hydrolase-type esterase" evidence="1">
    <location>
        <begin position="208"/>
        <end position="412"/>
    </location>
</feature>
<name>A0ABZ0RQL8_9BACT</name>
<keyword evidence="3" id="KW-1185">Reference proteome</keyword>
<dbReference type="CDD" id="cd00229">
    <property type="entry name" value="SGNH_hydrolase"/>
    <property type="match status" value="1"/>
</dbReference>
<dbReference type="EMBL" id="CP138858">
    <property type="protein sequence ID" value="WPJ97192.1"/>
    <property type="molecule type" value="Genomic_DNA"/>
</dbReference>
<dbReference type="Proteomes" id="UP001324993">
    <property type="component" value="Chromosome"/>
</dbReference>
<dbReference type="GO" id="GO:0016787">
    <property type="term" value="F:hydrolase activity"/>
    <property type="evidence" value="ECO:0007669"/>
    <property type="project" value="UniProtKB-KW"/>
</dbReference>
<evidence type="ECO:0000313" key="2">
    <source>
        <dbReference type="EMBL" id="WPJ97192.1"/>
    </source>
</evidence>
<dbReference type="RefSeq" id="WP_319834039.1">
    <property type="nucleotide sequence ID" value="NZ_CP138858.1"/>
</dbReference>
<dbReference type="InterPro" id="IPR013830">
    <property type="entry name" value="SGNH_hydro"/>
</dbReference>
<gene>
    <name evidence="2" type="ORF">SH580_05650</name>
</gene>
<keyword evidence="2" id="KW-0378">Hydrolase</keyword>
<accession>A0ABZ0RQL8</accession>
<dbReference type="Gene3D" id="3.40.50.1110">
    <property type="entry name" value="SGNH hydrolase"/>
    <property type="match status" value="1"/>
</dbReference>
<dbReference type="EC" id="3.1.-.-" evidence="2"/>
<dbReference type="Pfam" id="PF13472">
    <property type="entry name" value="Lipase_GDSL_2"/>
    <property type="match status" value="1"/>
</dbReference>
<proteinExistence type="predicted"/>
<reference evidence="2 3" key="1">
    <citation type="submission" date="2023-11" db="EMBL/GenBank/DDBJ databases">
        <title>Coraliomargarita sp. nov., isolated from marine algae.</title>
        <authorList>
            <person name="Lee J.K."/>
            <person name="Baek J.H."/>
            <person name="Kim J.M."/>
            <person name="Choi D.G."/>
            <person name="Jeon C.O."/>
        </authorList>
    </citation>
    <scope>NUCLEOTIDE SEQUENCE [LARGE SCALE GENOMIC DNA]</scope>
    <source>
        <strain evidence="2 3">J2-16</strain>
    </source>
</reference>
<organism evidence="2 3">
    <name type="scientific">Coraliomargarita algicola</name>
    <dbReference type="NCBI Taxonomy" id="3092156"/>
    <lineage>
        <taxon>Bacteria</taxon>
        <taxon>Pseudomonadati</taxon>
        <taxon>Verrucomicrobiota</taxon>
        <taxon>Opitutia</taxon>
        <taxon>Puniceicoccales</taxon>
        <taxon>Coraliomargaritaceae</taxon>
        <taxon>Coraliomargarita</taxon>
    </lineage>
</organism>
<sequence length="430" mass="46705">MSTLSHSPLLRMIRCVHLPFTAIINQALITRGLLALSLVSSATPLCVWADVAETTTDRVIVPVDSEAFVFSPGNWTGDDDRSGHVFRQTWNPGAYFRVTWESSAAVSEASILLDTSTYTKDTGVPRISYSIDGRWTLNQACTEEIQIKNLKGAGRHELCVYLSGSQQQDRWGEPGKSGLNVLRVLGVQLDAQSRPIANSSDARWALIVGDSITEGIGASPLLSYSYLVGQALRRIGWEYGVSACGWSGWLNKGDQPPGDVPGYYVISGSKDGVGGSYHDELSRWNKIDGNNHSLLDSQGRISGHGELNQEPSLILINYGPNDTLHRSDPSDTRASIVQALAALRRSAPEAHIVLIIPFGQYYADALQQSVVLHQQDHPADDKIAIIDLGVEAKNAIYSDNSPYGGLHPNDRGCANFAAQIIAELVTLLNQ</sequence>
<dbReference type="SUPFAM" id="SSF52266">
    <property type="entry name" value="SGNH hydrolase"/>
    <property type="match status" value="1"/>
</dbReference>
<protein>
    <submittedName>
        <fullName evidence="2">SGNH/GDSL hydrolase family protein</fullName>
        <ecNumber evidence="2">3.1.-.-</ecNumber>
    </submittedName>
</protein>